<protein>
    <recommendedName>
        <fullName evidence="3">Lipoprotein</fullName>
    </recommendedName>
</protein>
<gene>
    <name evidence="2" type="ORF">Red20E09_28</name>
</gene>
<evidence type="ECO:0000256" key="1">
    <source>
        <dbReference type="SAM" id="SignalP"/>
    </source>
</evidence>
<name>Q6Q936_9GAMM</name>
<evidence type="ECO:0008006" key="3">
    <source>
        <dbReference type="Google" id="ProtNLM"/>
    </source>
</evidence>
<evidence type="ECO:0000313" key="2">
    <source>
        <dbReference type="EMBL" id="AAS73057.1"/>
    </source>
</evidence>
<organism evidence="2">
    <name type="scientific">uncultured marine gamma proteobacterium EBAC20E09</name>
    <dbReference type="NCBI Taxonomy" id="266134"/>
    <lineage>
        <taxon>Bacteria</taxon>
        <taxon>Pseudomonadati</taxon>
        <taxon>Pseudomonadota</taxon>
        <taxon>Gammaproteobacteria</taxon>
        <taxon>SAR86 cluster</taxon>
        <taxon>environmental samples</taxon>
    </lineage>
</organism>
<sequence length="159" mass="18336">MIVIKIKYFLVLLALVLVVSSCNTSQFQKLDLNNSYYQLTFGKNVPLKLKQQAKSVFAKNQQSTSIQNNNIEINNYLFKKYDVYAGNALRALETEISISIDIKVKKNDKFISKTIVSTKRFNSIELNPLAEKEMLKFVKEQLINDLIDKLIIEVRLIDL</sequence>
<reference evidence="2" key="1">
    <citation type="journal article" date="2004" name="Environ. Microbiol.">
        <title>Different SAR86 subgroups harbour divergent proteorhodopsins.</title>
        <authorList>
            <person name="Sabehi G."/>
            <person name="Beja O."/>
            <person name="Suzuki M.T."/>
            <person name="Preston C.M."/>
            <person name="DeLong E.F."/>
        </authorList>
    </citation>
    <scope>NUCLEOTIDE SEQUENCE</scope>
</reference>
<feature type="signal peptide" evidence="1">
    <location>
        <begin position="1"/>
        <end position="24"/>
    </location>
</feature>
<accession>Q6Q936</accession>
<feature type="chain" id="PRO_5004278532" description="Lipoprotein" evidence="1">
    <location>
        <begin position="25"/>
        <end position="159"/>
    </location>
</feature>
<dbReference type="PROSITE" id="PS51257">
    <property type="entry name" value="PROKAR_LIPOPROTEIN"/>
    <property type="match status" value="1"/>
</dbReference>
<keyword evidence="1" id="KW-0732">Signal</keyword>
<dbReference type="AlphaFoldDB" id="Q6Q936"/>
<proteinExistence type="predicted"/>
<dbReference type="EMBL" id="AY552545">
    <property type="protein sequence ID" value="AAS73057.1"/>
    <property type="molecule type" value="Genomic_DNA"/>
</dbReference>
<reference evidence="2" key="2">
    <citation type="submission" date="2005-12" db="EMBL/GenBank/DDBJ databases">
        <authorList>
            <person name="Sabehi G."/>
            <person name="Beja O."/>
        </authorList>
    </citation>
    <scope>NUCLEOTIDE SEQUENCE</scope>
</reference>